<reference evidence="4" key="1">
    <citation type="journal article" date="2019" name="Int. J. Syst. Evol. Microbiol.">
        <title>The Global Catalogue of Microorganisms (GCM) 10K type strain sequencing project: providing services to taxonomists for standard genome sequencing and annotation.</title>
        <authorList>
            <consortium name="The Broad Institute Genomics Platform"/>
            <consortium name="The Broad Institute Genome Sequencing Center for Infectious Disease"/>
            <person name="Wu L."/>
            <person name="Ma J."/>
        </authorList>
    </citation>
    <scope>NUCLEOTIDE SEQUENCE [LARGE SCALE GENOMIC DNA]</scope>
    <source>
        <strain evidence="4">CGMCC 1.12477</strain>
    </source>
</reference>
<keyword evidence="2" id="KW-0175">Coiled coil</keyword>
<dbReference type="RefSeq" id="WP_379913481.1">
    <property type="nucleotide sequence ID" value="NZ_JBHUDD010000036.1"/>
</dbReference>
<comment type="caution">
    <text evidence="3">The sequence shown here is derived from an EMBL/GenBank/DDBJ whole genome shotgun (WGS) entry which is preliminary data.</text>
</comment>
<evidence type="ECO:0000313" key="3">
    <source>
        <dbReference type="EMBL" id="MFD1508646.1"/>
    </source>
</evidence>
<comment type="subcellular location">
    <subcellularLocation>
        <location evidence="1">Cell envelope</location>
    </subcellularLocation>
</comment>
<evidence type="ECO:0000313" key="4">
    <source>
        <dbReference type="Proteomes" id="UP001597186"/>
    </source>
</evidence>
<dbReference type="Proteomes" id="UP001597186">
    <property type="component" value="Unassembled WGS sequence"/>
</dbReference>
<dbReference type="EMBL" id="JBHUDD010000036">
    <property type="protein sequence ID" value="MFD1508646.1"/>
    <property type="molecule type" value="Genomic_DNA"/>
</dbReference>
<dbReference type="PANTHER" id="PTHR30386:SF19">
    <property type="entry name" value="MULTIDRUG EXPORT PROTEIN EMRA-RELATED"/>
    <property type="match status" value="1"/>
</dbReference>
<organism evidence="3 4">
    <name type="scientific">Lacimonas salitolerans</name>
    <dbReference type="NCBI Taxonomy" id="1323750"/>
    <lineage>
        <taxon>Bacteria</taxon>
        <taxon>Pseudomonadati</taxon>
        <taxon>Pseudomonadota</taxon>
        <taxon>Alphaproteobacteria</taxon>
        <taxon>Rhodobacterales</taxon>
        <taxon>Paracoccaceae</taxon>
        <taxon>Lacimonas</taxon>
    </lineage>
</organism>
<name>A0ABW4EDG5_9RHOB</name>
<proteinExistence type="predicted"/>
<keyword evidence="4" id="KW-1185">Reference proteome</keyword>
<sequence>MAGASANAVVNAPIVTLRTPIAGQITLPDRQLGATVAQDEVLASVSDPLVDAVRLNDLEMEHAFATAEVARLEALLASTQEVAATLEARSRTFTDRQIAELELRLDHARDRLALLGVETPADGDTLAGDPANTEQSRAREEVDVLDNAIAAARGGVFLGGGYNDAPNAEQRRVELATVIDGLRADLQAAQTRLAAITNRLDDERFSVNRLTEAEIEATANGRVWDIPGSDGARLQRGAAILRMVDCDALIVTLSVTENVYNRLRVGDAGRFRLSGSGDTYVGTVARLAGSGASAIYRDLAVAPGAQHLERFDVALAVPGLHSDPALSCPVGRTGRVFFEERPLDWLRSWF</sequence>
<dbReference type="PANTHER" id="PTHR30386">
    <property type="entry name" value="MEMBRANE FUSION SUBUNIT OF EMRAB-TOLC MULTIDRUG EFFLUX PUMP"/>
    <property type="match status" value="1"/>
</dbReference>
<evidence type="ECO:0000256" key="2">
    <source>
        <dbReference type="SAM" id="Coils"/>
    </source>
</evidence>
<protein>
    <submittedName>
        <fullName evidence="3">HlyD family efflux transporter periplasmic adaptor subunit</fullName>
    </submittedName>
</protein>
<dbReference type="InterPro" id="IPR050739">
    <property type="entry name" value="MFP"/>
</dbReference>
<evidence type="ECO:0000256" key="1">
    <source>
        <dbReference type="ARBA" id="ARBA00004196"/>
    </source>
</evidence>
<gene>
    <name evidence="3" type="ORF">ACFTOW_04430</name>
</gene>
<feature type="coiled-coil region" evidence="2">
    <location>
        <begin position="55"/>
        <end position="118"/>
    </location>
</feature>
<accession>A0ABW4EDG5</accession>